<dbReference type="GO" id="GO:0044281">
    <property type="term" value="P:small molecule metabolic process"/>
    <property type="evidence" value="ECO:0007669"/>
    <property type="project" value="UniProtKB-ARBA"/>
</dbReference>
<keyword evidence="4" id="KW-0460">Magnesium</keyword>
<protein>
    <submittedName>
        <fullName evidence="5">HAD family hydrolase</fullName>
    </submittedName>
</protein>
<dbReference type="NCBIfam" id="TIGR01549">
    <property type="entry name" value="HAD-SF-IA-v1"/>
    <property type="match status" value="1"/>
</dbReference>
<dbReference type="SFLD" id="SFLDG01129">
    <property type="entry name" value="C1.5:_HAD__Beta-PGM__Phosphata"/>
    <property type="match status" value="1"/>
</dbReference>
<dbReference type="InterPro" id="IPR051400">
    <property type="entry name" value="HAD-like_hydrolase"/>
</dbReference>
<dbReference type="GO" id="GO:0016787">
    <property type="term" value="F:hydrolase activity"/>
    <property type="evidence" value="ECO:0007669"/>
    <property type="project" value="UniProtKB-KW"/>
</dbReference>
<dbReference type="AlphaFoldDB" id="A0ABD7TVY8"/>
<evidence type="ECO:0000256" key="2">
    <source>
        <dbReference type="ARBA" id="ARBA00022723"/>
    </source>
</evidence>
<reference evidence="5" key="1">
    <citation type="submission" date="2022-03" db="EMBL/GenBank/DDBJ databases">
        <title>Comparative Genomics of East African Camel-Associated Staphylococcaceae spp.: Diversity and Inheritance of Traits Involved in Host-Pathogen Interactions.</title>
        <authorList>
            <person name="Akarsu H."/>
            <person name="Liljander A."/>
            <person name="Younan M."/>
            <person name="Brodard I."/>
            <person name="Glucks I."/>
            <person name="Labroussaa F."/>
            <person name="Overesch G."/>
            <person name="Kuhnert P."/>
            <person name="Perreten V."/>
            <person name="Drexler J.F."/>
            <person name="Corman V.M."/>
            <person name="Falquet L."/>
            <person name="Jores J."/>
        </authorList>
    </citation>
    <scope>NUCLEOTIDE SEQUENCE</scope>
    <source>
        <strain evidence="5">IVB6197</strain>
    </source>
</reference>
<dbReference type="InterPro" id="IPR041492">
    <property type="entry name" value="HAD_2"/>
</dbReference>
<evidence type="ECO:0000313" key="6">
    <source>
        <dbReference type="Proteomes" id="UP001065705"/>
    </source>
</evidence>
<dbReference type="SUPFAM" id="SSF56784">
    <property type="entry name" value="HAD-like"/>
    <property type="match status" value="1"/>
</dbReference>
<dbReference type="InterPro" id="IPR006439">
    <property type="entry name" value="HAD-SF_hydro_IA"/>
</dbReference>
<evidence type="ECO:0000256" key="1">
    <source>
        <dbReference type="ARBA" id="ARBA00001946"/>
    </source>
</evidence>
<proteinExistence type="predicted"/>
<dbReference type="InterPro" id="IPR023214">
    <property type="entry name" value="HAD_sf"/>
</dbReference>
<dbReference type="SFLD" id="SFLDS00003">
    <property type="entry name" value="Haloacid_Dehalogenase"/>
    <property type="match status" value="1"/>
</dbReference>
<dbReference type="GO" id="GO:0046872">
    <property type="term" value="F:metal ion binding"/>
    <property type="evidence" value="ECO:0007669"/>
    <property type="project" value="UniProtKB-KW"/>
</dbReference>
<evidence type="ECO:0000313" key="5">
    <source>
        <dbReference type="EMBL" id="UXU57645.1"/>
    </source>
</evidence>
<dbReference type="RefSeq" id="WP_262626619.1">
    <property type="nucleotide sequence ID" value="NZ_CP094809.1"/>
</dbReference>
<organism evidence="5 6">
    <name type="scientific">Staphylococcus agnetis</name>
    <dbReference type="NCBI Taxonomy" id="985762"/>
    <lineage>
        <taxon>Bacteria</taxon>
        <taxon>Bacillati</taxon>
        <taxon>Bacillota</taxon>
        <taxon>Bacilli</taxon>
        <taxon>Bacillales</taxon>
        <taxon>Staphylococcaceae</taxon>
        <taxon>Staphylococcus</taxon>
    </lineage>
</organism>
<dbReference type="EMBL" id="CP094809">
    <property type="protein sequence ID" value="UXU57645.1"/>
    <property type="molecule type" value="Genomic_DNA"/>
</dbReference>
<dbReference type="Pfam" id="PF13419">
    <property type="entry name" value="HAD_2"/>
    <property type="match status" value="1"/>
</dbReference>
<evidence type="ECO:0000256" key="3">
    <source>
        <dbReference type="ARBA" id="ARBA00022801"/>
    </source>
</evidence>
<keyword evidence="2" id="KW-0479">Metal-binding</keyword>
<evidence type="ECO:0000256" key="4">
    <source>
        <dbReference type="ARBA" id="ARBA00022842"/>
    </source>
</evidence>
<comment type="cofactor">
    <cofactor evidence="1">
        <name>Mg(2+)</name>
        <dbReference type="ChEBI" id="CHEBI:18420"/>
    </cofactor>
</comment>
<sequence>MTYTFIFDLDDTLYDQLQAFNVAYHYHFADSDISVASLYRHFRHYSDLVFEQTQDGRMTVTEMHIYRITAALNDFDIALPERKAIAFQHDYERALKGIALSHPIKTLLYLLKSHDIPCGIITNGESHHQRLKIKTLELDHYIPESHIFISAEEGMSKPDVALFQQVVSELDLNPQRTFYIGDNFENDVIGALNAGWRVIWFNRRNRPATHEGYKPDYYVDSEEGLVEVIQTLMNEKAK</sequence>
<name>A0ABD7TVY8_9STAP</name>
<dbReference type="Gene3D" id="1.10.150.240">
    <property type="entry name" value="Putative phosphatase, domain 2"/>
    <property type="match status" value="1"/>
</dbReference>
<dbReference type="InterPro" id="IPR036412">
    <property type="entry name" value="HAD-like_sf"/>
</dbReference>
<keyword evidence="3 5" id="KW-0378">Hydrolase</keyword>
<dbReference type="InterPro" id="IPR023198">
    <property type="entry name" value="PGP-like_dom2"/>
</dbReference>
<gene>
    <name evidence="5" type="ORF">MUA95_02205</name>
</gene>
<dbReference type="Proteomes" id="UP001065705">
    <property type="component" value="Chromosome"/>
</dbReference>
<dbReference type="PANTHER" id="PTHR46470:SF2">
    <property type="entry name" value="GLYCERALDEHYDE 3-PHOSPHATE PHOSPHATASE"/>
    <property type="match status" value="1"/>
</dbReference>
<dbReference type="PANTHER" id="PTHR46470">
    <property type="entry name" value="N-ACYLNEURAMINATE-9-PHOSPHATASE"/>
    <property type="match status" value="1"/>
</dbReference>
<dbReference type="Gene3D" id="3.40.50.1000">
    <property type="entry name" value="HAD superfamily/HAD-like"/>
    <property type="match status" value="1"/>
</dbReference>
<accession>A0ABD7TVY8</accession>